<keyword evidence="1" id="KW-0472">Membrane</keyword>
<comment type="caution">
    <text evidence="2">The sequence shown here is derived from an EMBL/GenBank/DDBJ whole genome shotgun (WGS) entry which is preliminary data.</text>
</comment>
<keyword evidence="1" id="KW-1133">Transmembrane helix</keyword>
<reference evidence="2 3" key="1">
    <citation type="submission" date="2017-10" db="EMBL/GenBank/DDBJ databases">
        <title>Novel microbial diversity and functional potential in the marine mammal oral microbiome.</title>
        <authorList>
            <person name="Dudek N.K."/>
            <person name="Sun C.L."/>
            <person name="Burstein D."/>
            <person name="Kantor R.S."/>
            <person name="Aliaga Goltsman D.S."/>
            <person name="Bik E.M."/>
            <person name="Thomas B.C."/>
            <person name="Banfield J.F."/>
            <person name="Relman D.A."/>
        </authorList>
    </citation>
    <scope>NUCLEOTIDE SEQUENCE [LARGE SCALE GENOMIC DNA]</scope>
    <source>
        <strain evidence="2">DOLJORAL78_47_16</strain>
    </source>
</reference>
<gene>
    <name evidence="2" type="ORF">CSA56_03725</name>
</gene>
<dbReference type="Proteomes" id="UP000230821">
    <property type="component" value="Unassembled WGS sequence"/>
</dbReference>
<evidence type="ECO:0000313" key="2">
    <source>
        <dbReference type="EMBL" id="PIE35601.1"/>
    </source>
</evidence>
<organism evidence="2 3">
    <name type="scientific">candidate division KSB3 bacterium</name>
    <dbReference type="NCBI Taxonomy" id="2044937"/>
    <lineage>
        <taxon>Bacteria</taxon>
        <taxon>candidate division KSB3</taxon>
    </lineage>
</organism>
<keyword evidence="1" id="KW-0812">Transmembrane</keyword>
<sequence>MKTPNTLVRQRCYNHASREAVARCPECQRFFCRECVSEHDDRLLCAACLSKLAKPSFSKRFYLTGLLKVIPVMLGFLCLWWFFYLVGQILLAIPAEFHEGALW</sequence>
<proteinExistence type="predicted"/>
<evidence type="ECO:0000256" key="1">
    <source>
        <dbReference type="SAM" id="Phobius"/>
    </source>
</evidence>
<evidence type="ECO:0000313" key="3">
    <source>
        <dbReference type="Proteomes" id="UP000230821"/>
    </source>
</evidence>
<accession>A0A2G6KIV9</accession>
<name>A0A2G6KIV9_9BACT</name>
<dbReference type="EMBL" id="PDSK01000039">
    <property type="protein sequence ID" value="PIE35601.1"/>
    <property type="molecule type" value="Genomic_DNA"/>
</dbReference>
<dbReference type="AlphaFoldDB" id="A0A2G6KIV9"/>
<feature type="transmembrane region" description="Helical" evidence="1">
    <location>
        <begin position="61"/>
        <end position="83"/>
    </location>
</feature>
<protein>
    <submittedName>
        <fullName evidence="2">Rhomboid family protein</fullName>
    </submittedName>
</protein>